<evidence type="ECO:0000313" key="3">
    <source>
        <dbReference type="Proteomes" id="UP000812031"/>
    </source>
</evidence>
<keyword evidence="3" id="KW-1185">Reference proteome</keyword>
<keyword evidence="1" id="KW-0472">Membrane</keyword>
<name>A0ABS6XRA2_9FLAO</name>
<organism evidence="2 3">
    <name type="scientific">Flavobacterium taihuense</name>
    <dbReference type="NCBI Taxonomy" id="2857508"/>
    <lineage>
        <taxon>Bacteria</taxon>
        <taxon>Pseudomonadati</taxon>
        <taxon>Bacteroidota</taxon>
        <taxon>Flavobacteriia</taxon>
        <taxon>Flavobacteriales</taxon>
        <taxon>Flavobacteriaceae</taxon>
        <taxon>Flavobacterium</taxon>
    </lineage>
</organism>
<protein>
    <submittedName>
        <fullName evidence="2">Uncharacterized protein</fullName>
    </submittedName>
</protein>
<dbReference type="EMBL" id="JAHWYN010000001">
    <property type="protein sequence ID" value="MBW4359174.1"/>
    <property type="molecule type" value="Genomic_DNA"/>
</dbReference>
<keyword evidence="1" id="KW-1133">Transmembrane helix</keyword>
<comment type="caution">
    <text evidence="2">The sequence shown here is derived from an EMBL/GenBank/DDBJ whole genome shotgun (WGS) entry which is preliminary data.</text>
</comment>
<evidence type="ECO:0000256" key="1">
    <source>
        <dbReference type="SAM" id="Phobius"/>
    </source>
</evidence>
<accession>A0ABS6XRA2</accession>
<feature type="transmembrane region" description="Helical" evidence="1">
    <location>
        <begin position="25"/>
        <end position="48"/>
    </location>
</feature>
<keyword evidence="1" id="KW-0812">Transmembrane</keyword>
<evidence type="ECO:0000313" key="2">
    <source>
        <dbReference type="EMBL" id="MBW4359174.1"/>
    </source>
</evidence>
<dbReference type="RefSeq" id="WP_219315713.1">
    <property type="nucleotide sequence ID" value="NZ_JAHWYN010000001.1"/>
</dbReference>
<reference evidence="2 3" key="1">
    <citation type="submission" date="2021-07" db="EMBL/GenBank/DDBJ databases">
        <title>Flavobacterium sp. nov. isolated from sediment on the Taihu Lake.</title>
        <authorList>
            <person name="Qu J.-H."/>
        </authorList>
    </citation>
    <scope>NUCLEOTIDE SEQUENCE [LARGE SCALE GENOMIC DNA]</scope>
    <source>
        <strain evidence="2 3">NAS39</strain>
    </source>
</reference>
<dbReference type="Proteomes" id="UP000812031">
    <property type="component" value="Unassembled WGS sequence"/>
</dbReference>
<sequence length="56" mass="6458">MTAFILLLQKINIEEKIKNAPNEGYQIGVLIGSYLPFVILVLLAYWTYNSAKKRKE</sequence>
<proteinExistence type="predicted"/>
<gene>
    <name evidence="2" type="ORF">KZH69_01625</name>
</gene>